<protein>
    <recommendedName>
        <fullName evidence="8">Dolichyl-diphosphooligosaccharide--protein glycosyltransferase subunit OST2</fullName>
        <shortName evidence="8">Oligosaccharyl transferase subunit OST2</shortName>
    </recommendedName>
</protein>
<keyword evidence="7 8" id="KW-0472">Membrane</keyword>
<accession>A0A4P9Y7Q8</accession>
<dbReference type="GO" id="GO:0008250">
    <property type="term" value="C:oligosaccharyltransferase complex"/>
    <property type="evidence" value="ECO:0007669"/>
    <property type="project" value="InterPro"/>
</dbReference>
<feature type="transmembrane region" description="Helical" evidence="8">
    <location>
        <begin position="56"/>
        <end position="73"/>
    </location>
</feature>
<comment type="subunit">
    <text evidence="8">Component of the oligosaccharyltransferase (OST) complex.</text>
</comment>
<gene>
    <name evidence="9" type="ORF">BJ684DRAFT_9308</name>
</gene>
<comment type="similarity">
    <text evidence="3 8">Belongs to the DAD/OST2 family.</text>
</comment>
<feature type="transmembrane region" description="Helical" evidence="8">
    <location>
        <begin position="93"/>
        <end position="111"/>
    </location>
</feature>
<keyword evidence="4 8" id="KW-0812">Transmembrane</keyword>
<dbReference type="EMBL" id="KZ987910">
    <property type="protein sequence ID" value="RKP13970.1"/>
    <property type="molecule type" value="Genomic_DNA"/>
</dbReference>
<comment type="function">
    <text evidence="8">Subunit of the oligosaccharyl transferase (OST) complex that catalyzes the initial transfer of a defined glycan (Glc(3)Man(9)GlcNAc(2) in eukaryotes) from the lipid carrier dolichol-pyrophosphate to an asparagine residue within an Asn-X-Ser/Thr consensus motif in nascent polypeptide chains, the first step in protein N-glycosylation. N-glycosylation occurs cotranslationally and the complex associates with the Sec61 complex at the channel-forming translocon complex that mediates protein translocation across the endoplasmic reticulum (ER). All subunits are required for a maximal enzyme activity.</text>
</comment>
<evidence type="ECO:0000256" key="3">
    <source>
        <dbReference type="ARBA" id="ARBA00009386"/>
    </source>
</evidence>
<dbReference type="InterPro" id="IPR003038">
    <property type="entry name" value="DAD/Ost2"/>
</dbReference>
<proteinExistence type="inferred from homology"/>
<organism evidence="9 10">
    <name type="scientific">Piptocephalis cylindrospora</name>
    <dbReference type="NCBI Taxonomy" id="1907219"/>
    <lineage>
        <taxon>Eukaryota</taxon>
        <taxon>Fungi</taxon>
        <taxon>Fungi incertae sedis</taxon>
        <taxon>Zoopagomycota</taxon>
        <taxon>Zoopagomycotina</taxon>
        <taxon>Zoopagomycetes</taxon>
        <taxon>Zoopagales</taxon>
        <taxon>Piptocephalidaceae</taxon>
        <taxon>Piptocephalis</taxon>
    </lineage>
</organism>
<evidence type="ECO:0000313" key="10">
    <source>
        <dbReference type="Proteomes" id="UP000267251"/>
    </source>
</evidence>
<dbReference type="PANTHER" id="PTHR10705">
    <property type="entry name" value="DOLICHYL-DIPHOSPHOOLIGOSACCHARIDE--PROTEIN GLYCOSYLTRANSFERASE SUBUNIT DAD1"/>
    <property type="match status" value="1"/>
</dbReference>
<evidence type="ECO:0000256" key="2">
    <source>
        <dbReference type="ARBA" id="ARBA00004922"/>
    </source>
</evidence>
<dbReference type="UniPathway" id="UPA00378"/>
<name>A0A4P9Y7Q8_9FUNG</name>
<feature type="transmembrane region" description="Helical" evidence="8">
    <location>
        <begin position="29"/>
        <end position="50"/>
    </location>
</feature>
<keyword evidence="10" id="KW-1185">Reference proteome</keyword>
<dbReference type="AlphaFoldDB" id="A0A4P9Y7Q8"/>
<dbReference type="Proteomes" id="UP000267251">
    <property type="component" value="Unassembled WGS sequence"/>
</dbReference>
<dbReference type="OrthoDB" id="445566at2759"/>
<keyword evidence="6 8" id="KW-1133">Transmembrane helix</keyword>
<evidence type="ECO:0000256" key="1">
    <source>
        <dbReference type="ARBA" id="ARBA00004477"/>
    </source>
</evidence>
<dbReference type="PANTHER" id="PTHR10705:SF0">
    <property type="entry name" value="DOLICHYL-DIPHOSPHOOLIGOSACCHARIDE--PROTEIN GLYCOSYLTRANSFERASE SUBUNIT DAD1"/>
    <property type="match status" value="1"/>
</dbReference>
<keyword evidence="5 8" id="KW-0256">Endoplasmic reticulum</keyword>
<comment type="pathway">
    <text evidence="2 8">Protein modification; protein glycosylation.</text>
</comment>
<evidence type="ECO:0000256" key="7">
    <source>
        <dbReference type="ARBA" id="ARBA00023136"/>
    </source>
</evidence>
<comment type="subcellular location">
    <subcellularLocation>
        <location evidence="1 8">Endoplasmic reticulum membrane</location>
        <topology evidence="1 8">Multi-pass membrane protein</topology>
    </subcellularLocation>
</comment>
<reference evidence="10" key="1">
    <citation type="journal article" date="2018" name="Nat. Microbiol.">
        <title>Leveraging single-cell genomics to expand the fungal tree of life.</title>
        <authorList>
            <person name="Ahrendt S.R."/>
            <person name="Quandt C.A."/>
            <person name="Ciobanu D."/>
            <person name="Clum A."/>
            <person name="Salamov A."/>
            <person name="Andreopoulos B."/>
            <person name="Cheng J.F."/>
            <person name="Woyke T."/>
            <person name="Pelin A."/>
            <person name="Henrissat B."/>
            <person name="Reynolds N.K."/>
            <person name="Benny G.L."/>
            <person name="Smith M.E."/>
            <person name="James T.Y."/>
            <person name="Grigoriev I.V."/>
        </authorList>
    </citation>
    <scope>NUCLEOTIDE SEQUENCE [LARGE SCALE GENOMIC DNA]</scope>
</reference>
<evidence type="ECO:0000256" key="5">
    <source>
        <dbReference type="ARBA" id="ARBA00022824"/>
    </source>
</evidence>
<evidence type="ECO:0000313" key="9">
    <source>
        <dbReference type="EMBL" id="RKP13970.1"/>
    </source>
</evidence>
<evidence type="ECO:0000256" key="6">
    <source>
        <dbReference type="ARBA" id="ARBA00022989"/>
    </source>
</evidence>
<evidence type="ECO:0000256" key="4">
    <source>
        <dbReference type="ARBA" id="ARBA00022692"/>
    </source>
</evidence>
<evidence type="ECO:0000256" key="8">
    <source>
        <dbReference type="RuleBase" id="RU361136"/>
    </source>
</evidence>
<dbReference type="GO" id="GO:0006487">
    <property type="term" value="P:protein N-linked glycosylation"/>
    <property type="evidence" value="ECO:0007669"/>
    <property type="project" value="TreeGrafter"/>
</dbReference>
<sequence>MASSNPSVLTSVFRSYNKGTAQRVKLVDAYLLFLLLTGILQFVYCCIFGTFPFNAFLAGFGATVGSFVLGVSLRMQMNSKNLQELDTTPEKAFAEFVFCNVLLQFAVVNFIG</sequence>
<dbReference type="PIRSF" id="PIRSF005588">
    <property type="entry name" value="DAD"/>
    <property type="match status" value="1"/>
</dbReference>
<dbReference type="Pfam" id="PF02109">
    <property type="entry name" value="DAD"/>
    <property type="match status" value="1"/>
</dbReference>